<evidence type="ECO:0008006" key="3">
    <source>
        <dbReference type="Google" id="ProtNLM"/>
    </source>
</evidence>
<name>A0A1G2HU58_9BACT</name>
<dbReference type="Proteomes" id="UP000179183">
    <property type="component" value="Unassembled WGS sequence"/>
</dbReference>
<evidence type="ECO:0000313" key="1">
    <source>
        <dbReference type="EMBL" id="OGZ66044.1"/>
    </source>
</evidence>
<protein>
    <recommendedName>
        <fullName evidence="3">Aspartyl-tRNA amidotransferase</fullName>
    </recommendedName>
</protein>
<dbReference type="EMBL" id="MHOQ01000033">
    <property type="protein sequence ID" value="OGZ66044.1"/>
    <property type="molecule type" value="Genomic_DNA"/>
</dbReference>
<dbReference type="Gene3D" id="1.10.10.410">
    <property type="match status" value="1"/>
</dbReference>
<dbReference type="InterPro" id="IPR003789">
    <property type="entry name" value="Asn/Gln_tRNA_amidoTrase-B-like"/>
</dbReference>
<accession>A0A1G2HU58</accession>
<dbReference type="PANTHER" id="PTHR28055:SF1">
    <property type="entry name" value="ALTERED INHERITANCE OF MITOCHONDRIA PROTEIN 41, MITOCHONDRIAL"/>
    <property type="match status" value="1"/>
</dbReference>
<proteinExistence type="predicted"/>
<dbReference type="AlphaFoldDB" id="A0A1G2HU58"/>
<gene>
    <name evidence="1" type="ORF">A3D34_02585</name>
</gene>
<dbReference type="GO" id="GO:0016884">
    <property type="term" value="F:carbon-nitrogen ligase activity, with glutamine as amido-N-donor"/>
    <property type="evidence" value="ECO:0007669"/>
    <property type="project" value="InterPro"/>
</dbReference>
<dbReference type="SUPFAM" id="SSF89095">
    <property type="entry name" value="GatB/YqeY motif"/>
    <property type="match status" value="1"/>
</dbReference>
<dbReference type="InterPro" id="IPR023168">
    <property type="entry name" value="GatB_Yqey_C_2"/>
</dbReference>
<dbReference type="InterPro" id="IPR019004">
    <property type="entry name" value="YqeY/Aim41"/>
</dbReference>
<dbReference type="InterPro" id="IPR042184">
    <property type="entry name" value="YqeY/Aim41_N"/>
</dbReference>
<evidence type="ECO:0000313" key="2">
    <source>
        <dbReference type="Proteomes" id="UP000179183"/>
    </source>
</evidence>
<organism evidence="1 2">
    <name type="scientific">Candidatus Staskawiczbacteria bacterium RIFCSPHIGHO2_02_FULL_33_16</name>
    <dbReference type="NCBI Taxonomy" id="1802204"/>
    <lineage>
        <taxon>Bacteria</taxon>
        <taxon>Candidatus Staskawicziibacteriota</taxon>
    </lineage>
</organism>
<reference evidence="1 2" key="1">
    <citation type="journal article" date="2016" name="Nat. Commun.">
        <title>Thousands of microbial genomes shed light on interconnected biogeochemical processes in an aquifer system.</title>
        <authorList>
            <person name="Anantharaman K."/>
            <person name="Brown C.T."/>
            <person name="Hug L.A."/>
            <person name="Sharon I."/>
            <person name="Castelle C.J."/>
            <person name="Probst A.J."/>
            <person name="Thomas B.C."/>
            <person name="Singh A."/>
            <person name="Wilkins M.J."/>
            <person name="Karaoz U."/>
            <person name="Brodie E.L."/>
            <person name="Williams K.H."/>
            <person name="Hubbard S.S."/>
            <person name="Banfield J.F."/>
        </authorList>
    </citation>
    <scope>NUCLEOTIDE SEQUENCE [LARGE SCALE GENOMIC DNA]</scope>
</reference>
<dbReference type="PANTHER" id="PTHR28055">
    <property type="entry name" value="ALTERED INHERITANCE OF MITOCHONDRIA PROTEIN 41, MITOCHONDRIAL"/>
    <property type="match status" value="1"/>
</dbReference>
<comment type="caution">
    <text evidence="1">The sequence shown here is derived from an EMBL/GenBank/DDBJ whole genome shotgun (WGS) entry which is preliminary data.</text>
</comment>
<dbReference type="Pfam" id="PF09424">
    <property type="entry name" value="YqeY"/>
    <property type="match status" value="1"/>
</dbReference>
<dbReference type="Gene3D" id="1.10.1510.10">
    <property type="entry name" value="Uncharacterised protein YqeY/AIM41 PF09424, N-terminal domain"/>
    <property type="match status" value="1"/>
</dbReference>
<sequence length="171" mass="19414">MLKQQIQNDSNEFLKSKNQFSLGVLRMALSTINVKEKEKRYKASKENPGLNEEDLVKKSELSDDQIIDVISSEIKKRKDAISLYQKGNRQELADQEKKEIEILQKYLPQQLSNDELIKLIKEAIDTTGAKELKDPSGRSGQVIGKIMAELMPKVKGKADNSEISKIIKELL</sequence>